<dbReference type="GO" id="GO:0046872">
    <property type="term" value="F:metal ion binding"/>
    <property type="evidence" value="ECO:0007669"/>
    <property type="project" value="UniProtKB-KW"/>
</dbReference>
<dbReference type="GO" id="GO:0009055">
    <property type="term" value="F:electron transfer activity"/>
    <property type="evidence" value="ECO:0007669"/>
    <property type="project" value="InterPro"/>
</dbReference>
<dbReference type="PANTHER" id="PTHR30038">
    <property type="entry name" value="ALDEHYDE FERREDOXIN OXIDOREDUCTASE"/>
    <property type="match status" value="1"/>
</dbReference>
<keyword evidence="3" id="KW-0004">4Fe-4S</keyword>
<comment type="similarity">
    <text evidence="2">Belongs to the AOR/FOR family.</text>
</comment>
<dbReference type="SUPFAM" id="SSF56228">
    <property type="entry name" value="Aldehyde ferredoxin oxidoreductase, N-terminal domain"/>
    <property type="match status" value="1"/>
</dbReference>
<dbReference type="GO" id="GO:0051539">
    <property type="term" value="F:4 iron, 4 sulfur cluster binding"/>
    <property type="evidence" value="ECO:0007669"/>
    <property type="project" value="UniProtKB-KW"/>
</dbReference>
<evidence type="ECO:0000259" key="9">
    <source>
        <dbReference type="SMART" id="SM00790"/>
    </source>
</evidence>
<reference evidence="10 11" key="1">
    <citation type="submission" date="2019-12" db="EMBL/GenBank/DDBJ databases">
        <title>Genome sequenceing of Clostridium bovifaecis.</title>
        <authorList>
            <person name="Yao Y."/>
        </authorList>
    </citation>
    <scope>NUCLEOTIDE SEQUENCE [LARGE SCALE GENOMIC DNA]</scope>
    <source>
        <strain evidence="10 11">BXX</strain>
    </source>
</reference>
<dbReference type="InterPro" id="IPR051919">
    <property type="entry name" value="W-dependent_AOR"/>
</dbReference>
<accession>A0A6I6F250</accession>
<dbReference type="SUPFAM" id="SSF48310">
    <property type="entry name" value="Aldehyde ferredoxin oxidoreductase, C-terminal domains"/>
    <property type="match status" value="1"/>
</dbReference>
<protein>
    <submittedName>
        <fullName evidence="10">Aldehyde ferredoxin oxidoreductase</fullName>
    </submittedName>
</protein>
<dbReference type="InterPro" id="IPR013985">
    <property type="entry name" value="Ald_Fedxn_OxRdtase_dom3"/>
</dbReference>
<evidence type="ECO:0000256" key="4">
    <source>
        <dbReference type="ARBA" id="ARBA00022723"/>
    </source>
</evidence>
<sequence length="605" mass="66098">MFGWMGKILRVNLTEKKITKEPLNADYAKEYLGCRGLGTRMWVDECDPRVDPLSEENNLIIMTGALTGTLAVSSSRYQVVCKGPLTGTIAASNSGGYFGPELKYAGYDGIIFEGKSKEPVYLWINDDQVELRDAGHLWGKNTYDTTDILLEETDKKARVNCIGPAGENLVLFAAIMNDYARAAGRTGVGAVMGSKKLKAIVVRGTGAVKIADPDGFNEVMERVNQILRTNPSTGVNGGLNVYGSNVTYSFLDEAGVLPVRNFRDTGTDCNAEALNGESQTNLWLVRAKGCHGCSIRCGRITRSDGKFATYGEGPELETIWSMGSNCGHDNMAAVMAAGRLCNELGLDTISMGASIACAMELYENGYISEEEAGIDISFGNVDSIVELIKQTAYNQGFGKELSKGSYRMADKYGHPELSMSVKKQELSAYDPRGLQSMGLNYATSNRGACHVRGFMPALEIYGLPEVVDRFATEGKAAYTKMYHDNTAAVDSSGTCCFVTFGISVKELAEEMTAVTGINYSTEEFVKAGERIWNLERLINLKSGFTRKDDTLPKRLLEDPIKEGPSKGYVNKLSEMLDEYYILRGWDKDGIPTDSKCEELGLNNVL</sequence>
<gene>
    <name evidence="10" type="ORF">GOM49_04550</name>
</gene>
<evidence type="ECO:0000256" key="5">
    <source>
        <dbReference type="ARBA" id="ARBA00023002"/>
    </source>
</evidence>
<organism evidence="10 11">
    <name type="scientific">Clostridium bovifaecis</name>
    <dbReference type="NCBI Taxonomy" id="2184719"/>
    <lineage>
        <taxon>Bacteria</taxon>
        <taxon>Bacillati</taxon>
        <taxon>Bacillota</taxon>
        <taxon>Clostridia</taxon>
        <taxon>Eubacteriales</taxon>
        <taxon>Clostridiaceae</taxon>
        <taxon>Clostridium</taxon>
    </lineage>
</organism>
<dbReference type="AlphaFoldDB" id="A0A6I6F250"/>
<dbReference type="InterPro" id="IPR013984">
    <property type="entry name" value="Ald_Fedxn_OxRdtase_dom2"/>
</dbReference>
<dbReference type="Gene3D" id="3.60.9.10">
    <property type="entry name" value="Aldehyde ferredoxin oxidoreductase, N-terminal domain"/>
    <property type="match status" value="1"/>
</dbReference>
<evidence type="ECO:0000256" key="1">
    <source>
        <dbReference type="ARBA" id="ARBA00001966"/>
    </source>
</evidence>
<evidence type="ECO:0000313" key="10">
    <source>
        <dbReference type="EMBL" id="QGU94468.1"/>
    </source>
</evidence>
<evidence type="ECO:0000256" key="7">
    <source>
        <dbReference type="ARBA" id="ARBA00023014"/>
    </source>
</evidence>
<dbReference type="Gene3D" id="1.10.569.10">
    <property type="entry name" value="Aldehyde Ferredoxin Oxidoreductase Protein, subunit A, domain 2"/>
    <property type="match status" value="1"/>
</dbReference>
<dbReference type="InterPro" id="IPR001203">
    <property type="entry name" value="OxRdtase_Ald_Fedxn_C"/>
</dbReference>
<evidence type="ECO:0000256" key="8">
    <source>
        <dbReference type="ARBA" id="ARBA00049934"/>
    </source>
</evidence>
<keyword evidence="11" id="KW-1185">Reference proteome</keyword>
<dbReference type="SMART" id="SM00790">
    <property type="entry name" value="AFOR_N"/>
    <property type="match status" value="1"/>
</dbReference>
<dbReference type="EMBL" id="CP046522">
    <property type="protein sequence ID" value="QGU94468.1"/>
    <property type="molecule type" value="Genomic_DNA"/>
</dbReference>
<evidence type="ECO:0000256" key="3">
    <source>
        <dbReference type="ARBA" id="ARBA00022485"/>
    </source>
</evidence>
<keyword evidence="5" id="KW-0560">Oxidoreductase</keyword>
<comment type="cofactor">
    <cofactor evidence="1">
        <name>[4Fe-4S] cluster</name>
        <dbReference type="ChEBI" id="CHEBI:49883"/>
    </cofactor>
</comment>
<evidence type="ECO:0000256" key="6">
    <source>
        <dbReference type="ARBA" id="ARBA00023004"/>
    </source>
</evidence>
<dbReference type="PANTHER" id="PTHR30038:SF0">
    <property type="entry name" value="TUNGSTEN-CONTAINING ALDEHYDE FERREDOXIN OXIDOREDUCTASE"/>
    <property type="match status" value="1"/>
</dbReference>
<dbReference type="GO" id="GO:0016625">
    <property type="term" value="F:oxidoreductase activity, acting on the aldehyde or oxo group of donors, iron-sulfur protein as acceptor"/>
    <property type="evidence" value="ECO:0007669"/>
    <property type="project" value="InterPro"/>
</dbReference>
<keyword evidence="4" id="KW-0479">Metal-binding</keyword>
<comment type="cofactor">
    <cofactor evidence="8">
        <name>tungstopterin</name>
        <dbReference type="ChEBI" id="CHEBI:30402"/>
    </cofactor>
</comment>
<proteinExistence type="inferred from homology"/>
<evidence type="ECO:0000256" key="2">
    <source>
        <dbReference type="ARBA" id="ARBA00011032"/>
    </source>
</evidence>
<dbReference type="InterPro" id="IPR013983">
    <property type="entry name" value="Ald_Fedxn_OxRdtase_N"/>
</dbReference>
<keyword evidence="6" id="KW-0408">Iron</keyword>
<dbReference type="Proteomes" id="UP000422764">
    <property type="component" value="Chromosome"/>
</dbReference>
<evidence type="ECO:0000313" key="11">
    <source>
        <dbReference type="Proteomes" id="UP000422764"/>
    </source>
</evidence>
<dbReference type="Gene3D" id="1.10.599.10">
    <property type="entry name" value="Aldehyde Ferredoxin Oxidoreductase Protein, subunit A, domain 3"/>
    <property type="match status" value="1"/>
</dbReference>
<dbReference type="InterPro" id="IPR036021">
    <property type="entry name" value="Tungsten_al_ferr_oxy-like_C"/>
</dbReference>
<feature type="domain" description="Aldehyde ferredoxin oxidoreductase N-terminal" evidence="9">
    <location>
        <begin position="4"/>
        <end position="206"/>
    </location>
</feature>
<dbReference type="Pfam" id="PF01314">
    <property type="entry name" value="AFOR_C"/>
    <property type="match status" value="1"/>
</dbReference>
<name>A0A6I6F250_9CLOT</name>
<keyword evidence="7" id="KW-0411">Iron-sulfur</keyword>
<dbReference type="Pfam" id="PF02730">
    <property type="entry name" value="AFOR_N"/>
    <property type="match status" value="1"/>
</dbReference>
<dbReference type="InterPro" id="IPR036503">
    <property type="entry name" value="Ald_Fedxn_OxRdtase_N_sf"/>
</dbReference>